<dbReference type="EMBL" id="JADKPO010000024">
    <property type="protein sequence ID" value="MBF4769363.1"/>
    <property type="molecule type" value="Genomic_DNA"/>
</dbReference>
<gene>
    <name evidence="2" type="ORF">ISU10_16465</name>
</gene>
<dbReference type="Gene3D" id="2.60.120.10">
    <property type="entry name" value="Jelly Rolls"/>
    <property type="match status" value="1"/>
</dbReference>
<dbReference type="CDD" id="cd02209">
    <property type="entry name" value="cupin_XRE_C"/>
    <property type="match status" value="1"/>
</dbReference>
<dbReference type="InterPro" id="IPR013096">
    <property type="entry name" value="Cupin_2"/>
</dbReference>
<dbReference type="Proteomes" id="UP000660668">
    <property type="component" value="Unassembled WGS sequence"/>
</dbReference>
<accession>A0A930YJN5</accession>
<dbReference type="InterPro" id="IPR011051">
    <property type="entry name" value="RmlC_Cupin_sf"/>
</dbReference>
<dbReference type="Pfam" id="PF07883">
    <property type="entry name" value="Cupin_2"/>
    <property type="match status" value="1"/>
</dbReference>
<protein>
    <submittedName>
        <fullName evidence="2">Cupin domain-containing protein</fullName>
    </submittedName>
</protein>
<dbReference type="InterPro" id="IPR014710">
    <property type="entry name" value="RmlC-like_jellyroll"/>
</dbReference>
<dbReference type="AlphaFoldDB" id="A0A930YJN5"/>
<evidence type="ECO:0000259" key="1">
    <source>
        <dbReference type="Pfam" id="PF07883"/>
    </source>
</evidence>
<organism evidence="2 3">
    <name type="scientific">Nocardioides agariphilus</name>
    <dbReference type="NCBI Taxonomy" id="433664"/>
    <lineage>
        <taxon>Bacteria</taxon>
        <taxon>Bacillati</taxon>
        <taxon>Actinomycetota</taxon>
        <taxon>Actinomycetes</taxon>
        <taxon>Propionibacteriales</taxon>
        <taxon>Nocardioidaceae</taxon>
        <taxon>Nocardioides</taxon>
    </lineage>
</organism>
<evidence type="ECO:0000313" key="2">
    <source>
        <dbReference type="EMBL" id="MBF4769363.1"/>
    </source>
</evidence>
<dbReference type="SUPFAM" id="SSF51182">
    <property type="entry name" value="RmlC-like cupins"/>
    <property type="match status" value="1"/>
</dbReference>
<sequence length="123" mass="13419">MSERQRPAGDHVLVEQRVLASIDWPPTPHGDYSVHVGLTSLRPGGCTDVLQHDVPEVVTMLSGSLEVCMDGDWTTIRAGDTFVITASAWHAFSNVTDRDASMLFAFGGDPTPVTRRRVVETGR</sequence>
<evidence type="ECO:0000313" key="3">
    <source>
        <dbReference type="Proteomes" id="UP000660668"/>
    </source>
</evidence>
<feature type="domain" description="Cupin type-2" evidence="1">
    <location>
        <begin position="39"/>
        <end position="105"/>
    </location>
</feature>
<dbReference type="RefSeq" id="WP_194697512.1">
    <property type="nucleotide sequence ID" value="NZ_JADKPO010000024.1"/>
</dbReference>
<proteinExistence type="predicted"/>
<keyword evidence="3" id="KW-1185">Reference proteome</keyword>
<comment type="caution">
    <text evidence="2">The sequence shown here is derived from an EMBL/GenBank/DDBJ whole genome shotgun (WGS) entry which is preliminary data.</text>
</comment>
<reference evidence="2" key="1">
    <citation type="submission" date="2020-11" db="EMBL/GenBank/DDBJ databases">
        <title>Nocardioides cynanchi sp. nov., isolated from soil of rhizosphere of Cynanchum wilfordii.</title>
        <authorList>
            <person name="Lee J.-S."/>
            <person name="Suh M.K."/>
            <person name="Kim J.-S."/>
        </authorList>
    </citation>
    <scope>NUCLEOTIDE SEQUENCE</scope>
    <source>
        <strain evidence="2">KCTC 19276</strain>
    </source>
</reference>
<name>A0A930YJN5_9ACTN</name>